<evidence type="ECO:0000313" key="2">
    <source>
        <dbReference type="EMBL" id="KAJ1154475.1"/>
    </source>
</evidence>
<protein>
    <submittedName>
        <fullName evidence="2">Uncharacterized protein</fullName>
    </submittedName>
</protein>
<sequence>MPVCRSPRRGQRAGEDGPAAGSGHMPLAAGLAALSTGERTAAADPKRAQEAWLRSQMLVKELAPPLRPGDRAGEPSRLTYITS</sequence>
<keyword evidence="3" id="KW-1185">Reference proteome</keyword>
<accession>A0AAV7RUA8</accession>
<evidence type="ECO:0000313" key="3">
    <source>
        <dbReference type="Proteomes" id="UP001066276"/>
    </source>
</evidence>
<organism evidence="2 3">
    <name type="scientific">Pleurodeles waltl</name>
    <name type="common">Iberian ribbed newt</name>
    <dbReference type="NCBI Taxonomy" id="8319"/>
    <lineage>
        <taxon>Eukaryota</taxon>
        <taxon>Metazoa</taxon>
        <taxon>Chordata</taxon>
        <taxon>Craniata</taxon>
        <taxon>Vertebrata</taxon>
        <taxon>Euteleostomi</taxon>
        <taxon>Amphibia</taxon>
        <taxon>Batrachia</taxon>
        <taxon>Caudata</taxon>
        <taxon>Salamandroidea</taxon>
        <taxon>Salamandridae</taxon>
        <taxon>Pleurodelinae</taxon>
        <taxon>Pleurodeles</taxon>
    </lineage>
</organism>
<dbReference type="AlphaFoldDB" id="A0AAV7RUA8"/>
<dbReference type="EMBL" id="JANPWB010000009">
    <property type="protein sequence ID" value="KAJ1154475.1"/>
    <property type="molecule type" value="Genomic_DNA"/>
</dbReference>
<feature type="region of interest" description="Disordered" evidence="1">
    <location>
        <begin position="63"/>
        <end position="83"/>
    </location>
</feature>
<feature type="compositionally biased region" description="Basic residues" evidence="1">
    <location>
        <begin position="1"/>
        <end position="11"/>
    </location>
</feature>
<comment type="caution">
    <text evidence="2">The sequence shown here is derived from an EMBL/GenBank/DDBJ whole genome shotgun (WGS) entry which is preliminary data.</text>
</comment>
<gene>
    <name evidence="2" type="ORF">NDU88_007227</name>
</gene>
<evidence type="ECO:0000256" key="1">
    <source>
        <dbReference type="SAM" id="MobiDB-lite"/>
    </source>
</evidence>
<proteinExistence type="predicted"/>
<reference evidence="2" key="1">
    <citation type="journal article" date="2022" name="bioRxiv">
        <title>Sequencing and chromosome-scale assembly of the giantPleurodeles waltlgenome.</title>
        <authorList>
            <person name="Brown T."/>
            <person name="Elewa A."/>
            <person name="Iarovenko S."/>
            <person name="Subramanian E."/>
            <person name="Araus A.J."/>
            <person name="Petzold A."/>
            <person name="Susuki M."/>
            <person name="Suzuki K.-i.T."/>
            <person name="Hayashi T."/>
            <person name="Toyoda A."/>
            <person name="Oliveira C."/>
            <person name="Osipova E."/>
            <person name="Leigh N.D."/>
            <person name="Simon A."/>
            <person name="Yun M.H."/>
        </authorList>
    </citation>
    <scope>NUCLEOTIDE SEQUENCE</scope>
    <source>
        <strain evidence="2">20211129_DDA</strain>
        <tissue evidence="2">Liver</tissue>
    </source>
</reference>
<feature type="region of interest" description="Disordered" evidence="1">
    <location>
        <begin position="1"/>
        <end position="28"/>
    </location>
</feature>
<name>A0AAV7RUA8_PLEWA</name>
<dbReference type="Proteomes" id="UP001066276">
    <property type="component" value="Chromosome 5"/>
</dbReference>